<gene>
    <name evidence="3" type="primary">Cic</name>
    <name evidence="3" type="ORF">TRILEU_R15238</name>
</gene>
<evidence type="ECO:0000313" key="3">
    <source>
        <dbReference type="EMBL" id="NXX42429.1"/>
    </source>
</evidence>
<feature type="domain" description="Protein capicua homolog-like" evidence="2">
    <location>
        <begin position="115"/>
        <end position="191"/>
    </location>
</feature>
<protein>
    <submittedName>
        <fullName evidence="3">CIC protein</fullName>
    </submittedName>
</protein>
<evidence type="ECO:0000256" key="1">
    <source>
        <dbReference type="SAM" id="MobiDB-lite"/>
    </source>
</evidence>
<dbReference type="EMBL" id="WAAF01007138">
    <property type="protein sequence ID" value="NXX42429.1"/>
    <property type="molecule type" value="Genomic_DNA"/>
</dbReference>
<sequence>ASSCSSTDTASEHSADDEAPPDPPPPLPPPPPPPPLPPPPPPPPPPHPYDPQLDPPEAAFRRLRCQRVLARRPGGVFQPAVVKQLRRGQELGVQFQGDRSLTFLEGGLGGDPPVVVLDSTPPAGALGVGTAVCARLDPAETLYRQGTVVEVSAKPPSYRVRFLPPPAAPPVWVPRSGLRLLRPPWHPQSEQGTPSPDGEPGEEG</sequence>
<evidence type="ECO:0000313" key="4">
    <source>
        <dbReference type="Proteomes" id="UP000627253"/>
    </source>
</evidence>
<dbReference type="InterPro" id="IPR032147">
    <property type="entry name" value="Cic_dom"/>
</dbReference>
<accession>A0A852J247</accession>
<feature type="non-terminal residue" evidence="3">
    <location>
        <position position="204"/>
    </location>
</feature>
<feature type="non-terminal residue" evidence="3">
    <location>
        <position position="1"/>
    </location>
</feature>
<organism evidence="3 4">
    <name type="scientific">Tricholaema leucomelas</name>
    <name type="common">pied barbet</name>
    <dbReference type="NCBI Taxonomy" id="240729"/>
    <lineage>
        <taxon>Eukaryota</taxon>
        <taxon>Metazoa</taxon>
        <taxon>Chordata</taxon>
        <taxon>Craniata</taxon>
        <taxon>Vertebrata</taxon>
        <taxon>Euteleostomi</taxon>
        <taxon>Archelosauria</taxon>
        <taxon>Archosauria</taxon>
        <taxon>Dinosauria</taxon>
        <taxon>Saurischia</taxon>
        <taxon>Theropoda</taxon>
        <taxon>Coelurosauria</taxon>
        <taxon>Aves</taxon>
        <taxon>Neognathae</taxon>
        <taxon>Neoaves</taxon>
        <taxon>Telluraves</taxon>
        <taxon>Coraciimorphae</taxon>
        <taxon>Piciformes</taxon>
        <taxon>Lybiidae</taxon>
        <taxon>Tricholaema lacrymosa</taxon>
    </lineage>
</organism>
<dbReference type="Proteomes" id="UP000627253">
    <property type="component" value="Unassembled WGS sequence"/>
</dbReference>
<feature type="region of interest" description="Disordered" evidence="1">
    <location>
        <begin position="1"/>
        <end position="59"/>
    </location>
</feature>
<dbReference type="AlphaFoldDB" id="A0A852J247"/>
<comment type="caution">
    <text evidence="3">The sequence shown here is derived from an EMBL/GenBank/DDBJ whole genome shotgun (WGS) entry which is preliminary data.</text>
</comment>
<feature type="region of interest" description="Disordered" evidence="1">
    <location>
        <begin position="177"/>
        <end position="204"/>
    </location>
</feature>
<reference evidence="3" key="1">
    <citation type="submission" date="2020-02" db="EMBL/GenBank/DDBJ databases">
        <title>Bird 10,000 Genomes (B10K) Project - Family phase.</title>
        <authorList>
            <person name="Zhang G."/>
        </authorList>
    </citation>
    <scope>NUCLEOTIDE SEQUENCE</scope>
    <source>
        <strain evidence="3">B10K-DU-002-37</strain>
        <tissue evidence="3">Muscle</tissue>
    </source>
</reference>
<name>A0A852J247_9PICI</name>
<evidence type="ECO:0000259" key="2">
    <source>
        <dbReference type="Pfam" id="PF16090"/>
    </source>
</evidence>
<dbReference type="OrthoDB" id="10051111at2759"/>
<proteinExistence type="predicted"/>
<dbReference type="Pfam" id="PF16090">
    <property type="entry name" value="DUF4819"/>
    <property type="match status" value="1"/>
</dbReference>
<feature type="compositionally biased region" description="Pro residues" evidence="1">
    <location>
        <begin position="21"/>
        <end position="49"/>
    </location>
</feature>
<keyword evidence="4" id="KW-1185">Reference proteome</keyword>